<evidence type="ECO:0000313" key="3">
    <source>
        <dbReference type="Proteomes" id="UP000621930"/>
    </source>
</evidence>
<proteinExistence type="predicted"/>
<feature type="chain" id="PRO_5046579483" evidence="1">
    <location>
        <begin position="26"/>
        <end position="401"/>
    </location>
</feature>
<dbReference type="Pfam" id="PF03583">
    <property type="entry name" value="LIP"/>
    <property type="match status" value="1"/>
</dbReference>
<keyword evidence="1" id="KW-0732">Signal</keyword>
<name>A0ABR8VU43_9GAMM</name>
<keyword evidence="2" id="KW-0378">Hydrolase</keyword>
<comment type="caution">
    <text evidence="2">The sequence shown here is derived from an EMBL/GenBank/DDBJ whole genome shotgun (WGS) entry which is preliminary data.</text>
</comment>
<dbReference type="PANTHER" id="PTHR34853">
    <property type="match status" value="1"/>
</dbReference>
<dbReference type="EMBL" id="JACSPT010000002">
    <property type="protein sequence ID" value="MBD8008242.1"/>
    <property type="molecule type" value="Genomic_DNA"/>
</dbReference>
<dbReference type="InterPro" id="IPR005152">
    <property type="entry name" value="Lipase_secreted"/>
</dbReference>
<dbReference type="RefSeq" id="WP_191730483.1">
    <property type="nucleotide sequence ID" value="NZ_JACSPT010000002.1"/>
</dbReference>
<gene>
    <name evidence="2" type="ORF">H9629_02625</name>
</gene>
<evidence type="ECO:0000256" key="1">
    <source>
        <dbReference type="SAM" id="SignalP"/>
    </source>
</evidence>
<organism evidence="2 3">
    <name type="scientific">Acinetobacter pecorum</name>
    <dbReference type="NCBI Taxonomy" id="2762215"/>
    <lineage>
        <taxon>Bacteria</taxon>
        <taxon>Pseudomonadati</taxon>
        <taxon>Pseudomonadota</taxon>
        <taxon>Gammaproteobacteria</taxon>
        <taxon>Moraxellales</taxon>
        <taxon>Moraxellaceae</taxon>
        <taxon>Acinetobacter</taxon>
    </lineage>
</organism>
<keyword evidence="3" id="KW-1185">Reference proteome</keyword>
<feature type="signal peptide" evidence="1">
    <location>
        <begin position="1"/>
        <end position="25"/>
    </location>
</feature>
<reference evidence="2 3" key="1">
    <citation type="submission" date="2020-08" db="EMBL/GenBank/DDBJ databases">
        <title>A Genomic Blueprint of the Chicken Gut Microbiome.</title>
        <authorList>
            <person name="Gilroy R."/>
            <person name="Ravi A."/>
            <person name="Getino M."/>
            <person name="Pursley I."/>
            <person name="Horton D.L."/>
            <person name="Alikhan N.-F."/>
            <person name="Baker D."/>
            <person name="Gharbi K."/>
            <person name="Hall N."/>
            <person name="Watson M."/>
            <person name="Adriaenssens E.M."/>
            <person name="Foster-Nyarko E."/>
            <person name="Jarju S."/>
            <person name="Secka A."/>
            <person name="Antonio M."/>
            <person name="Oren A."/>
            <person name="Chaudhuri R."/>
            <person name="La Ragione R.M."/>
            <person name="Hildebrand F."/>
            <person name="Pallen M.J."/>
        </authorList>
    </citation>
    <scope>NUCLEOTIDE SEQUENCE [LARGE SCALE GENOMIC DNA]</scope>
    <source>
        <strain evidence="2 3">Sa1BUA6</strain>
    </source>
</reference>
<dbReference type="Proteomes" id="UP000621930">
    <property type="component" value="Unassembled WGS sequence"/>
</dbReference>
<protein>
    <submittedName>
        <fullName evidence="2">Alpha/beta fold hydrolase</fullName>
    </submittedName>
</protein>
<dbReference type="GO" id="GO:0016787">
    <property type="term" value="F:hydrolase activity"/>
    <property type="evidence" value="ECO:0007669"/>
    <property type="project" value="UniProtKB-KW"/>
</dbReference>
<dbReference type="SUPFAM" id="SSF53474">
    <property type="entry name" value="alpha/beta-Hydrolases"/>
    <property type="match status" value="1"/>
</dbReference>
<accession>A0ABR8VU43</accession>
<dbReference type="InterPro" id="IPR029058">
    <property type="entry name" value="AB_hydrolase_fold"/>
</dbReference>
<sequence length="401" mass="43687">MLKIKNLISKTIVSCICLGSAYVFASPAPANQDKTLFSDIAAKTPGTLLSMKEQTPDLFTNASQRFLINYRSRGVNAEPIVTSGFILLPKGKAPKGGWPVLAWAHGTTGVADTCAPSEDYVGGPVHVYQQIAATALNAWLARGYAVVAPDYQGLGTPTLHPYMNAQSQLHTVVDAVRAAHFLKPYQFSKDWYVMGHSQGGAATIMVAAHGQKYAPEFKLRGAIALAPGGYQYQGIAEYVKTHPQISSSVASFFPIVLLGAEAADPTLNPTNLVSPEMNKILTFARSRCLSELQDDLKQAPKTVFKPDANLTPLITYLKKQSIENMIPTVPVMLVQGDKDQLVDPRGTYAYFQQICKMKKPIEFHEVKGGDHRDSLRQSPTLIGNFINSVDQGKFQSNCNLK</sequence>
<dbReference type="Gene3D" id="3.40.50.1820">
    <property type="entry name" value="alpha/beta hydrolase"/>
    <property type="match status" value="2"/>
</dbReference>
<evidence type="ECO:0000313" key="2">
    <source>
        <dbReference type="EMBL" id="MBD8008242.1"/>
    </source>
</evidence>
<dbReference type="PANTHER" id="PTHR34853:SF1">
    <property type="entry name" value="LIPASE 5"/>
    <property type="match status" value="1"/>
</dbReference>
<dbReference type="PIRSF" id="PIRSF029171">
    <property type="entry name" value="Esterase_LipA"/>
    <property type="match status" value="1"/>
</dbReference>